<keyword evidence="8" id="KW-1185">Reference proteome</keyword>
<dbReference type="PANTHER" id="PTHR30532:SF24">
    <property type="entry name" value="FERRIC ENTEROBACTIN-BINDING PERIPLASMIC PROTEIN FEPB"/>
    <property type="match status" value="1"/>
</dbReference>
<accession>A0ABU7KHK8</accession>
<dbReference type="Pfam" id="PF01497">
    <property type="entry name" value="Peripla_BP_2"/>
    <property type="match status" value="1"/>
</dbReference>
<comment type="caution">
    <text evidence="7">The sequence shown here is derived from an EMBL/GenBank/DDBJ whole genome shotgun (WGS) entry which is preliminary data.</text>
</comment>
<evidence type="ECO:0000256" key="3">
    <source>
        <dbReference type="ARBA" id="ARBA00022448"/>
    </source>
</evidence>
<keyword evidence="4 5" id="KW-0732">Signal</keyword>
<dbReference type="RefSeq" id="WP_330095437.1">
    <property type="nucleotide sequence ID" value="NZ_JAUZMY010000060.1"/>
</dbReference>
<dbReference type="Gene3D" id="3.40.50.1980">
    <property type="entry name" value="Nitrogenase molybdenum iron protein domain"/>
    <property type="match status" value="2"/>
</dbReference>
<evidence type="ECO:0000256" key="2">
    <source>
        <dbReference type="ARBA" id="ARBA00008814"/>
    </source>
</evidence>
<dbReference type="PANTHER" id="PTHR30532">
    <property type="entry name" value="IRON III DICITRATE-BINDING PERIPLASMIC PROTEIN"/>
    <property type="match status" value="1"/>
</dbReference>
<evidence type="ECO:0000256" key="1">
    <source>
        <dbReference type="ARBA" id="ARBA00004196"/>
    </source>
</evidence>
<sequence length="331" mass="34513">MKQAPVSATLTTGVASAALVLLLAGCGAEDTAAAPADGGGGGTRTVSHLYGDTEIPAEPRSVVSVSVTSTPLLLSLDVPVVASGVTGTSALTDDKGFFAQWAETADERGVEPLPGPEVSLEAVASAAPDLIVGNGFGADAVSEEVYEQLSEIAPTVVHGESDMAWLDTTDQYAATFERQDRAEEITAEYEALVEETAARLDTEHDVVVLTGTPNGFNVFTEESAQGRLVTDLGLAVHALPDDVGAPSGQGGERSDIVELSSERASDFGDATLLFVNTQGQEIEDYLEVSPTLESVPAWEDDRVFTLGAASFRMDYYSVPVVAERLTEVIGS</sequence>
<dbReference type="InterPro" id="IPR002491">
    <property type="entry name" value="ABC_transptr_periplasmic_BD"/>
</dbReference>
<evidence type="ECO:0000259" key="6">
    <source>
        <dbReference type="PROSITE" id="PS50983"/>
    </source>
</evidence>
<dbReference type="InterPro" id="IPR051313">
    <property type="entry name" value="Bact_iron-sidero_bind"/>
</dbReference>
<organism evidence="7 8">
    <name type="scientific">Nocardiopsis codii</name>
    <dbReference type="NCBI Taxonomy" id="3065942"/>
    <lineage>
        <taxon>Bacteria</taxon>
        <taxon>Bacillati</taxon>
        <taxon>Actinomycetota</taxon>
        <taxon>Actinomycetes</taxon>
        <taxon>Streptosporangiales</taxon>
        <taxon>Nocardiopsidaceae</taxon>
        <taxon>Nocardiopsis</taxon>
    </lineage>
</organism>
<comment type="subcellular location">
    <subcellularLocation>
        <location evidence="1">Cell envelope</location>
    </subcellularLocation>
</comment>
<name>A0ABU7KHK8_9ACTN</name>
<evidence type="ECO:0000313" key="8">
    <source>
        <dbReference type="Proteomes" id="UP001356095"/>
    </source>
</evidence>
<feature type="domain" description="Fe/B12 periplasmic-binding" evidence="6">
    <location>
        <begin position="61"/>
        <end position="331"/>
    </location>
</feature>
<evidence type="ECO:0000313" key="7">
    <source>
        <dbReference type="EMBL" id="MEE2041683.1"/>
    </source>
</evidence>
<dbReference type="Proteomes" id="UP001356095">
    <property type="component" value="Unassembled WGS sequence"/>
</dbReference>
<reference evidence="7 8" key="1">
    <citation type="submission" date="2023-08" db="EMBL/GenBank/DDBJ databases">
        <authorList>
            <person name="Girao M."/>
            <person name="Carvalho M.F."/>
        </authorList>
    </citation>
    <scope>NUCLEOTIDE SEQUENCE [LARGE SCALE GENOMIC DNA]</scope>
    <source>
        <strain evidence="7 8">CT-R113</strain>
    </source>
</reference>
<dbReference type="SUPFAM" id="SSF53807">
    <property type="entry name" value="Helical backbone' metal receptor"/>
    <property type="match status" value="1"/>
</dbReference>
<protein>
    <submittedName>
        <fullName evidence="7">Fe2+-enterobactin ABC transporter substrate-binding protein</fullName>
    </submittedName>
</protein>
<keyword evidence="3" id="KW-0813">Transport</keyword>
<evidence type="ECO:0000256" key="5">
    <source>
        <dbReference type="SAM" id="SignalP"/>
    </source>
</evidence>
<proteinExistence type="inferred from homology"/>
<evidence type="ECO:0000256" key="4">
    <source>
        <dbReference type="ARBA" id="ARBA00022729"/>
    </source>
</evidence>
<gene>
    <name evidence="7" type="primary">fepB</name>
    <name evidence="7" type="ORF">Q8791_31125</name>
</gene>
<feature type="signal peptide" evidence="5">
    <location>
        <begin position="1"/>
        <end position="17"/>
    </location>
</feature>
<feature type="chain" id="PRO_5046159200" evidence="5">
    <location>
        <begin position="18"/>
        <end position="331"/>
    </location>
</feature>
<dbReference type="EMBL" id="JAUZMY010000060">
    <property type="protein sequence ID" value="MEE2041683.1"/>
    <property type="molecule type" value="Genomic_DNA"/>
</dbReference>
<dbReference type="NCBIfam" id="NF008200">
    <property type="entry name" value="PRK10957.1"/>
    <property type="match status" value="1"/>
</dbReference>
<comment type="similarity">
    <text evidence="2">Belongs to the bacterial solute-binding protein 8 family.</text>
</comment>
<dbReference type="PROSITE" id="PS51257">
    <property type="entry name" value="PROKAR_LIPOPROTEIN"/>
    <property type="match status" value="1"/>
</dbReference>
<dbReference type="PROSITE" id="PS50983">
    <property type="entry name" value="FE_B12_PBP"/>
    <property type="match status" value="1"/>
</dbReference>